<dbReference type="PRINTS" id="PR00455">
    <property type="entry name" value="HTHTETR"/>
</dbReference>
<dbReference type="InterPro" id="IPR001647">
    <property type="entry name" value="HTH_TetR"/>
</dbReference>
<dbReference type="Pfam" id="PF00440">
    <property type="entry name" value="TetR_N"/>
    <property type="match status" value="1"/>
</dbReference>
<dbReference type="InterPro" id="IPR050109">
    <property type="entry name" value="HTH-type_TetR-like_transc_reg"/>
</dbReference>
<dbReference type="Gene3D" id="1.10.357.10">
    <property type="entry name" value="Tetracycline Repressor, domain 2"/>
    <property type="match status" value="1"/>
</dbReference>
<organism evidence="7 8">
    <name type="scientific">Rhodococcus rhodnii LMG 5362</name>
    <dbReference type="NCBI Taxonomy" id="1273125"/>
    <lineage>
        <taxon>Bacteria</taxon>
        <taxon>Bacillati</taxon>
        <taxon>Actinomycetota</taxon>
        <taxon>Actinomycetes</taxon>
        <taxon>Mycobacteriales</taxon>
        <taxon>Nocardiaceae</taxon>
        <taxon>Rhodococcus</taxon>
    </lineage>
</organism>
<reference evidence="7 8" key="1">
    <citation type="journal article" date="2013" name="Genome Announc.">
        <title>Draft Genome Sequence of Rhodococcus rhodnii Strain LMG5362, a Symbiont of Rhodnius prolixus (Hemiptera, Reduviidae, Triatominae), the Principle Vector of Trypanosoma cruzi.</title>
        <authorList>
            <person name="Pachebat J.A."/>
            <person name="van Keulen G."/>
            <person name="Whitten M.M."/>
            <person name="Girdwood S."/>
            <person name="Del Sol R."/>
            <person name="Dyson P.J."/>
            <person name="Facey P.D."/>
        </authorList>
    </citation>
    <scope>NUCLEOTIDE SEQUENCE [LARGE SCALE GENOMIC DNA]</scope>
    <source>
        <strain evidence="7 8">LMG 5362</strain>
    </source>
</reference>
<dbReference type="PANTHER" id="PTHR30055">
    <property type="entry name" value="HTH-TYPE TRANSCRIPTIONAL REGULATOR RUTR"/>
    <property type="match status" value="1"/>
</dbReference>
<accession>R7WQ22</accession>
<keyword evidence="1" id="KW-0805">Transcription regulation</keyword>
<feature type="domain" description="HTH tetR-type" evidence="6">
    <location>
        <begin position="8"/>
        <end position="68"/>
    </location>
</feature>
<protein>
    <submittedName>
        <fullName evidence="7">TetR family transcriptional regulator</fullName>
    </submittedName>
</protein>
<dbReference type="PROSITE" id="PS50977">
    <property type="entry name" value="HTH_TETR_2"/>
    <property type="match status" value="1"/>
</dbReference>
<feature type="compositionally biased region" description="Low complexity" evidence="5">
    <location>
        <begin position="139"/>
        <end position="162"/>
    </location>
</feature>
<dbReference type="SUPFAM" id="SSF46689">
    <property type="entry name" value="Homeodomain-like"/>
    <property type="match status" value="1"/>
</dbReference>
<feature type="DNA-binding region" description="H-T-H motif" evidence="4">
    <location>
        <begin position="31"/>
        <end position="50"/>
    </location>
</feature>
<evidence type="ECO:0000256" key="5">
    <source>
        <dbReference type="SAM" id="MobiDB-lite"/>
    </source>
</evidence>
<gene>
    <name evidence="7" type="ORF">Rrhod_1308</name>
</gene>
<dbReference type="PANTHER" id="PTHR30055:SF234">
    <property type="entry name" value="HTH-TYPE TRANSCRIPTIONAL REGULATOR BETI"/>
    <property type="match status" value="1"/>
</dbReference>
<evidence type="ECO:0000256" key="3">
    <source>
        <dbReference type="ARBA" id="ARBA00023163"/>
    </source>
</evidence>
<dbReference type="InterPro" id="IPR009057">
    <property type="entry name" value="Homeodomain-like_sf"/>
</dbReference>
<comment type="caution">
    <text evidence="7">The sequence shown here is derived from an EMBL/GenBank/DDBJ whole genome shotgun (WGS) entry which is preliminary data.</text>
</comment>
<evidence type="ECO:0000256" key="2">
    <source>
        <dbReference type="ARBA" id="ARBA00023125"/>
    </source>
</evidence>
<evidence type="ECO:0000256" key="1">
    <source>
        <dbReference type="ARBA" id="ARBA00023015"/>
    </source>
</evidence>
<proteinExistence type="predicted"/>
<evidence type="ECO:0000259" key="6">
    <source>
        <dbReference type="PROSITE" id="PS50977"/>
    </source>
</evidence>
<keyword evidence="2 4" id="KW-0238">DNA-binding</keyword>
<evidence type="ECO:0000256" key="4">
    <source>
        <dbReference type="PROSITE-ProRule" id="PRU00335"/>
    </source>
</evidence>
<dbReference type="eggNOG" id="COG1309">
    <property type="taxonomic scope" value="Bacteria"/>
</dbReference>
<keyword evidence="8" id="KW-1185">Reference proteome</keyword>
<dbReference type="AlphaFoldDB" id="R7WQ22"/>
<dbReference type="RefSeq" id="WP_010837372.1">
    <property type="nucleotide sequence ID" value="NZ_APMY01000043.1"/>
</dbReference>
<dbReference type="GO" id="GO:0000976">
    <property type="term" value="F:transcription cis-regulatory region binding"/>
    <property type="evidence" value="ECO:0007669"/>
    <property type="project" value="TreeGrafter"/>
</dbReference>
<feature type="region of interest" description="Disordered" evidence="5">
    <location>
        <begin position="128"/>
        <end position="170"/>
    </location>
</feature>
<keyword evidence="3" id="KW-0804">Transcription</keyword>
<sequence length="170" mass="18208">MLNRLPADERRRQLIGAALAIAERSGVAAVTVRAVAEEAGVSLGVVYYCFDSKEELVAATGETLVEQLSMSLREGFAEVRKAPEVTGVDGLRTLIHIGLSGMWPFVEATPGSQLLTYEITALALRQRATTGGRAGGSPSGSTRRWTARPSPSSTSARSSRASGSQFRWRR</sequence>
<name>R7WQ22_9NOCA</name>
<evidence type="ECO:0000313" key="7">
    <source>
        <dbReference type="EMBL" id="EOM77355.1"/>
    </source>
</evidence>
<dbReference type="EMBL" id="APMY01000043">
    <property type="protein sequence ID" value="EOM77355.1"/>
    <property type="molecule type" value="Genomic_DNA"/>
</dbReference>
<evidence type="ECO:0000313" key="8">
    <source>
        <dbReference type="Proteomes" id="UP000013525"/>
    </source>
</evidence>
<dbReference type="GO" id="GO:0003700">
    <property type="term" value="F:DNA-binding transcription factor activity"/>
    <property type="evidence" value="ECO:0007669"/>
    <property type="project" value="TreeGrafter"/>
</dbReference>
<dbReference type="Proteomes" id="UP000013525">
    <property type="component" value="Unassembled WGS sequence"/>
</dbReference>